<dbReference type="GO" id="GO:0034599">
    <property type="term" value="P:cellular response to oxidative stress"/>
    <property type="evidence" value="ECO:0007669"/>
    <property type="project" value="TreeGrafter"/>
</dbReference>
<evidence type="ECO:0000313" key="2">
    <source>
        <dbReference type="EMBL" id="CAL4043975.1"/>
    </source>
</evidence>
<dbReference type="InterPro" id="IPR036766">
    <property type="entry name" value="Fe_traffick_prot_YggX_sf"/>
</dbReference>
<dbReference type="GO" id="GO:0005506">
    <property type="term" value="F:iron ion binding"/>
    <property type="evidence" value="ECO:0007669"/>
    <property type="project" value="InterPro"/>
</dbReference>
<evidence type="ECO:0000256" key="1">
    <source>
        <dbReference type="ARBA" id="ARBA00023004"/>
    </source>
</evidence>
<sequence length="77" mass="9436">MKRIVFCNFYKKNLEGMDKIPYPGKLGKKIYKQISKKAWLKWIDYQTIIINEKQLNMFDPQDQKKIVKFMNIFLFKK</sequence>
<protein>
    <submittedName>
        <fullName evidence="2">Probable Fe(2+)-trafficking protein, partial</fullName>
        <ecNumber evidence="2">3.1.11.1</ecNumber>
    </submittedName>
</protein>
<accession>A0AAT9IH55</accession>
<dbReference type="NCBIfam" id="NF003817">
    <property type="entry name" value="PRK05408.1"/>
    <property type="match status" value="1"/>
</dbReference>
<dbReference type="EC" id="3.1.11.1" evidence="2"/>
<dbReference type="Gene3D" id="1.10.3880.10">
    <property type="entry name" value="Fe(II) trafficking protein YggX"/>
    <property type="match status" value="1"/>
</dbReference>
<dbReference type="GO" id="GO:0005829">
    <property type="term" value="C:cytosol"/>
    <property type="evidence" value="ECO:0007669"/>
    <property type="project" value="TreeGrafter"/>
</dbReference>
<dbReference type="Pfam" id="PF04362">
    <property type="entry name" value="Iron_traffic"/>
    <property type="match status" value="1"/>
</dbReference>
<keyword evidence="1" id="KW-0408">Iron</keyword>
<dbReference type="PANTHER" id="PTHR36965">
    <property type="entry name" value="FE(2+)-TRAFFICKING PROTEIN-RELATED"/>
    <property type="match status" value="1"/>
</dbReference>
<name>A0AAT9IH55_9GAMM</name>
<dbReference type="GO" id="GO:0008310">
    <property type="term" value="F:single-stranded DNA 3'-5' DNA exonuclease activity"/>
    <property type="evidence" value="ECO:0007669"/>
    <property type="project" value="UniProtKB-EC"/>
</dbReference>
<dbReference type="PANTHER" id="PTHR36965:SF1">
    <property type="entry name" value="FE(2+)-TRAFFICKING PROTEIN-RELATED"/>
    <property type="match status" value="1"/>
</dbReference>
<dbReference type="EMBL" id="OZ060371">
    <property type="protein sequence ID" value="CAL4043975.1"/>
    <property type="molecule type" value="Genomic_DNA"/>
</dbReference>
<proteinExistence type="predicted"/>
<dbReference type="PIRSF" id="PIRSF029827">
    <property type="entry name" value="Fe_traffic_YggX"/>
    <property type="match status" value="1"/>
</dbReference>
<dbReference type="InterPro" id="IPR007457">
    <property type="entry name" value="Fe_traffick_prot_YggX"/>
</dbReference>
<gene>
    <name evidence="2" type="primary">yggX</name>
    <name evidence="2" type="ORF">BUANCORI2928_440</name>
</gene>
<reference evidence="2" key="1">
    <citation type="submission" date="2024-06" db="EMBL/GenBank/DDBJ databases">
        <authorList>
            <person name="Manzano-Marin A."/>
            <person name="Manzano-Marin A."/>
            <person name="Alejandro Manzano Marin A."/>
        </authorList>
    </citation>
    <scope>NUCLEOTIDE SEQUENCE</scope>
    <source>
        <strain evidence="2">Ancorni-2928</strain>
    </source>
</reference>
<dbReference type="SUPFAM" id="SSF111148">
    <property type="entry name" value="YggX-like"/>
    <property type="match status" value="1"/>
</dbReference>
<keyword evidence="2" id="KW-0378">Hydrolase</keyword>
<dbReference type="RefSeq" id="WP_367680961.1">
    <property type="nucleotide sequence ID" value="NZ_OZ060371.1"/>
</dbReference>
<dbReference type="AlphaFoldDB" id="A0AAT9IH55"/>
<organism evidence="2">
    <name type="scientific">Buchnera aphidicola</name>
    <name type="common">Anoecia corni</name>
    <dbReference type="NCBI Taxonomy" id="2994477"/>
    <lineage>
        <taxon>Bacteria</taxon>
        <taxon>Pseudomonadati</taxon>
        <taxon>Pseudomonadota</taxon>
        <taxon>Gammaproteobacteria</taxon>
        <taxon>Enterobacterales</taxon>
        <taxon>Erwiniaceae</taxon>
        <taxon>Buchnera</taxon>
    </lineage>
</organism>